<dbReference type="PANTHER" id="PTHR42964:SF1">
    <property type="entry name" value="POLYKETIDE BIOSYNTHESIS ENOYL-COA HYDRATASE PKSH-RELATED"/>
    <property type="match status" value="1"/>
</dbReference>
<organism evidence="3 4">
    <name type="scientific">Alcaligenes xylosoxydans xylosoxydans</name>
    <name type="common">Achromobacter xylosoxidans</name>
    <dbReference type="NCBI Taxonomy" id="85698"/>
    <lineage>
        <taxon>Bacteria</taxon>
        <taxon>Pseudomonadati</taxon>
        <taxon>Pseudomonadota</taxon>
        <taxon>Betaproteobacteria</taxon>
        <taxon>Burkholderiales</taxon>
        <taxon>Alcaligenaceae</taxon>
        <taxon>Achromobacter</taxon>
    </lineage>
</organism>
<dbReference type="PANTHER" id="PTHR42964">
    <property type="entry name" value="ENOYL-COA HYDRATASE"/>
    <property type="match status" value="1"/>
</dbReference>
<dbReference type="Proteomes" id="UP000060602">
    <property type="component" value="Chromosome"/>
</dbReference>
<dbReference type="RefSeq" id="WP_006390724.1">
    <property type="nucleotide sequence ID" value="NZ_CP014060.2"/>
</dbReference>
<dbReference type="CDD" id="cd06558">
    <property type="entry name" value="crotonase-like"/>
    <property type="match status" value="1"/>
</dbReference>
<comment type="similarity">
    <text evidence="1 2">Belongs to the enoyl-CoA hydratase/isomerase family.</text>
</comment>
<gene>
    <name evidence="3" type="ORF">AL504_26025</name>
</gene>
<dbReference type="InterPro" id="IPR018376">
    <property type="entry name" value="Enoyl-CoA_hyd/isom_CS"/>
</dbReference>
<dbReference type="EMBL" id="CP014060">
    <property type="protein sequence ID" value="AMG39169.1"/>
    <property type="molecule type" value="Genomic_DNA"/>
</dbReference>
<evidence type="ECO:0000313" key="3">
    <source>
        <dbReference type="EMBL" id="AMG39169.1"/>
    </source>
</evidence>
<dbReference type="PROSITE" id="PS00166">
    <property type="entry name" value="ENOYL_COA_HYDRATASE"/>
    <property type="match status" value="1"/>
</dbReference>
<reference evidence="4" key="1">
    <citation type="submission" date="2015-12" db="EMBL/GenBank/DDBJ databases">
        <title>FDA dAtabase for Regulatory Grade micrObial Sequences (FDA-ARGOS): Supporting development and validation of Infectious Disease Dx tests.</title>
        <authorList>
            <person name="Case J."/>
            <person name="Tallon L."/>
            <person name="Sadzewicz L."/>
            <person name="Sengamalay N."/>
            <person name="Ott S."/>
            <person name="Godinez A."/>
            <person name="Nagaraj S."/>
            <person name="Nadendla S."/>
            <person name="Sichtig H."/>
        </authorList>
    </citation>
    <scope>NUCLEOTIDE SEQUENCE [LARGE SCALE GENOMIC DNA]</scope>
    <source>
        <strain evidence="4">FDAARGOS_147</strain>
    </source>
</reference>
<dbReference type="GO" id="GO:0016853">
    <property type="term" value="F:isomerase activity"/>
    <property type="evidence" value="ECO:0007669"/>
    <property type="project" value="UniProtKB-KW"/>
</dbReference>
<dbReference type="InterPro" id="IPR001753">
    <property type="entry name" value="Enoyl-CoA_hydra/iso"/>
</dbReference>
<dbReference type="InterPro" id="IPR051683">
    <property type="entry name" value="Enoyl-CoA_Hydratase/Isomerase"/>
</dbReference>
<proteinExistence type="inferred from homology"/>
<dbReference type="GO" id="GO:0008300">
    <property type="term" value="P:isoprenoid catabolic process"/>
    <property type="evidence" value="ECO:0007669"/>
    <property type="project" value="TreeGrafter"/>
</dbReference>
<protein>
    <submittedName>
        <fullName evidence="3">Enoyl-CoA hydratase/isomerase family protein</fullName>
    </submittedName>
</protein>
<sequence>MSELIIEDLGAVRLLRLNRPEKHNALNTALTTALLDALRQADRDDAVRAVVLAGNGKSFCAGADTGEFSALTPEQPDAVLRRADLTTDLHLVFSRMVKPVIGAVHGNALGGGAGLALACDLTVMAEDVRFGYPELRHGIVAAVVMANLVRQVGRKHAFELVAMAEPIDGARALQLGIANRVAPAAQVLDQALAMAQRLAGWEPAAMGLTKRAFHRAADLGLAEALGVGRDANVIMRGFRQGAAR</sequence>
<dbReference type="Pfam" id="PF00378">
    <property type="entry name" value="ECH_1"/>
    <property type="match status" value="1"/>
</dbReference>
<dbReference type="Gene3D" id="3.90.226.10">
    <property type="entry name" value="2-enoyl-CoA Hydratase, Chain A, domain 1"/>
    <property type="match status" value="1"/>
</dbReference>
<accession>A0A0X8P3P5</accession>
<name>A0A0X8P3P5_ALCXX</name>
<evidence type="ECO:0000256" key="1">
    <source>
        <dbReference type="ARBA" id="ARBA00005254"/>
    </source>
</evidence>
<evidence type="ECO:0000313" key="4">
    <source>
        <dbReference type="Proteomes" id="UP000060602"/>
    </source>
</evidence>
<dbReference type="InterPro" id="IPR029045">
    <property type="entry name" value="ClpP/crotonase-like_dom_sf"/>
</dbReference>
<dbReference type="SUPFAM" id="SSF52096">
    <property type="entry name" value="ClpP/crotonase"/>
    <property type="match status" value="1"/>
</dbReference>
<evidence type="ECO:0000256" key="2">
    <source>
        <dbReference type="RuleBase" id="RU003707"/>
    </source>
</evidence>
<keyword evidence="3" id="KW-0413">Isomerase</keyword>
<dbReference type="AlphaFoldDB" id="A0A0X8P3P5"/>